<protein>
    <recommendedName>
        <fullName evidence="3">DUF2769 domain-containing protein</fullName>
    </recommendedName>
</protein>
<accession>F6D377</accession>
<keyword evidence="2" id="KW-1185">Reference proteome</keyword>
<gene>
    <name evidence="1" type="ordered locus">MSWAN_0994</name>
</gene>
<dbReference type="EMBL" id="CP002772">
    <property type="protein sequence ID" value="AEG18017.1"/>
    <property type="molecule type" value="Genomic_DNA"/>
</dbReference>
<evidence type="ECO:0000313" key="1">
    <source>
        <dbReference type="EMBL" id="AEG18017.1"/>
    </source>
</evidence>
<dbReference type="HOGENOM" id="CLU_2597780_0_0_2"/>
<dbReference type="STRING" id="868131.MSWAN_0994"/>
<dbReference type="InterPro" id="IPR020075">
    <property type="entry name" value="Uncharacterised_AF2234"/>
</dbReference>
<dbReference type="KEGG" id="mew:MSWAN_0994"/>
<dbReference type="Pfam" id="PF10967">
    <property type="entry name" value="DUF2769"/>
    <property type="match status" value="1"/>
</dbReference>
<evidence type="ECO:0000313" key="2">
    <source>
        <dbReference type="Proteomes" id="UP000009231"/>
    </source>
</evidence>
<dbReference type="AlphaFoldDB" id="F6D377"/>
<dbReference type="GeneID" id="10668496"/>
<name>F6D377_METPW</name>
<proteinExistence type="predicted"/>
<dbReference type="OrthoDB" id="71341at2157"/>
<evidence type="ECO:0008006" key="3">
    <source>
        <dbReference type="Google" id="ProtNLM"/>
    </source>
</evidence>
<dbReference type="eggNOG" id="arCOG03597">
    <property type="taxonomic scope" value="Archaea"/>
</dbReference>
<dbReference type="Proteomes" id="UP000009231">
    <property type="component" value="Chromosome"/>
</dbReference>
<organism evidence="1 2">
    <name type="scientific">Methanobacterium paludis (strain DSM 25820 / JCM 18151 / SWAN1)</name>
    <dbReference type="NCBI Taxonomy" id="868131"/>
    <lineage>
        <taxon>Archaea</taxon>
        <taxon>Methanobacteriati</taxon>
        <taxon>Methanobacteriota</taxon>
        <taxon>Methanomada group</taxon>
        <taxon>Methanobacteria</taxon>
        <taxon>Methanobacteriales</taxon>
        <taxon>Methanobacteriaceae</taxon>
        <taxon>Methanobacterium</taxon>
    </lineage>
</organism>
<sequence>MKSVPRSEKTMIECICNSCSSYNECMRGEIMGVFCSTGDAGKCVENIKECKCQECPVSTEYQFSSGKHCEMGSAEMQLH</sequence>
<reference evidence="1 2" key="1">
    <citation type="journal article" date="2014" name="Int. J. Syst. Evol. Microbiol.">
        <title>Methanobacterium paludis sp. nov. and a novel strain of Methanobacterium lacus isolated from northern peatlands.</title>
        <authorList>
            <person name="Cadillo-Quiroz H."/>
            <person name="Brauer S.L."/>
            <person name="Goodson N."/>
            <person name="Yavitt J.B."/>
            <person name="Zinder S.H."/>
        </authorList>
    </citation>
    <scope>NUCLEOTIDE SEQUENCE [LARGE SCALE GENOMIC DNA]</scope>
    <source>
        <strain evidence="2">DSM 25820 / JCM 18151 / SWAN1</strain>
    </source>
</reference>
<dbReference type="RefSeq" id="WP_013825519.1">
    <property type="nucleotide sequence ID" value="NC_015574.1"/>
</dbReference>